<comment type="subcellular location">
    <subcellularLocation>
        <location evidence="1">Membrane</location>
        <topology evidence="1">Multi-pass membrane protein</topology>
    </subcellularLocation>
</comment>
<dbReference type="Pfam" id="PF00106">
    <property type="entry name" value="adh_short"/>
    <property type="match status" value="1"/>
</dbReference>
<dbReference type="PRINTS" id="PR00081">
    <property type="entry name" value="GDHRDH"/>
</dbReference>
<dbReference type="PANTHER" id="PTHR44147:SF2">
    <property type="entry name" value="DEHYDROGENASE_REDUCTASE SDR FAMILY MEMBER 1"/>
    <property type="match status" value="1"/>
</dbReference>
<dbReference type="OrthoDB" id="9909019at2759"/>
<feature type="transmembrane region" description="Helical" evidence="5">
    <location>
        <begin position="167"/>
        <end position="184"/>
    </location>
</feature>
<evidence type="ECO:0000313" key="7">
    <source>
        <dbReference type="EMBL" id="CAF2791862.1"/>
    </source>
</evidence>
<dbReference type="Proteomes" id="UP000675881">
    <property type="component" value="Chromosome 10"/>
</dbReference>
<evidence type="ECO:0000256" key="2">
    <source>
        <dbReference type="ARBA" id="ARBA00022692"/>
    </source>
</evidence>
<dbReference type="PANTHER" id="PTHR44147">
    <property type="entry name" value="DEHYDROGENASE/REDUCTASE SDR FAMILY MEMBER 1"/>
    <property type="match status" value="1"/>
</dbReference>
<evidence type="ECO:0000256" key="5">
    <source>
        <dbReference type="RuleBase" id="RU079119"/>
    </source>
</evidence>
<reference evidence="7" key="1">
    <citation type="submission" date="2021-02" db="EMBL/GenBank/DDBJ databases">
        <authorList>
            <person name="Bekaert M."/>
        </authorList>
    </citation>
    <scope>NUCLEOTIDE SEQUENCE</scope>
    <source>
        <strain evidence="7">IoA-00</strain>
    </source>
</reference>
<dbReference type="InterPro" id="IPR001594">
    <property type="entry name" value="Palmitoyltrfase_DHHC"/>
</dbReference>
<feature type="transmembrane region" description="Helical" evidence="5">
    <location>
        <begin position="12"/>
        <end position="37"/>
    </location>
</feature>
<evidence type="ECO:0000256" key="3">
    <source>
        <dbReference type="ARBA" id="ARBA00022989"/>
    </source>
</evidence>
<dbReference type="Gene3D" id="3.40.50.720">
    <property type="entry name" value="NAD(P)-binding Rossmann-like Domain"/>
    <property type="match status" value="1"/>
</dbReference>
<dbReference type="EC" id="2.3.1.225" evidence="5"/>
<comment type="similarity">
    <text evidence="5">Belongs to the DHHC palmitoyltransferase family.</text>
</comment>
<evidence type="ECO:0000259" key="6">
    <source>
        <dbReference type="Pfam" id="PF01529"/>
    </source>
</evidence>
<keyword evidence="5 7" id="KW-0808">Transferase</keyword>
<feature type="domain" description="Palmitoyltransferase DHHC" evidence="6">
    <location>
        <begin position="120"/>
        <end position="241"/>
    </location>
</feature>
<gene>
    <name evidence="7" type="ORF">LSAA_2363</name>
</gene>
<dbReference type="AlphaFoldDB" id="A0A7R8H1C6"/>
<comment type="domain">
    <text evidence="5">The DHHC domain is required for palmitoyltransferase activity.</text>
</comment>
<dbReference type="InterPro" id="IPR002347">
    <property type="entry name" value="SDR_fam"/>
</dbReference>
<dbReference type="GO" id="GO:0016020">
    <property type="term" value="C:membrane"/>
    <property type="evidence" value="ECO:0007669"/>
    <property type="project" value="UniProtKB-SubCell"/>
</dbReference>
<dbReference type="PROSITE" id="PS50216">
    <property type="entry name" value="DHHC"/>
    <property type="match status" value="1"/>
</dbReference>
<comment type="catalytic activity">
    <reaction evidence="5">
        <text>L-cysteinyl-[protein] + hexadecanoyl-CoA = S-hexadecanoyl-L-cysteinyl-[protein] + CoA</text>
        <dbReference type="Rhea" id="RHEA:36683"/>
        <dbReference type="Rhea" id="RHEA-COMP:10131"/>
        <dbReference type="Rhea" id="RHEA-COMP:11032"/>
        <dbReference type="ChEBI" id="CHEBI:29950"/>
        <dbReference type="ChEBI" id="CHEBI:57287"/>
        <dbReference type="ChEBI" id="CHEBI:57379"/>
        <dbReference type="ChEBI" id="CHEBI:74151"/>
        <dbReference type="EC" id="2.3.1.225"/>
    </reaction>
</comment>
<dbReference type="GO" id="GO:0019706">
    <property type="term" value="F:protein-cysteine S-palmitoyltransferase activity"/>
    <property type="evidence" value="ECO:0007669"/>
    <property type="project" value="UniProtKB-EC"/>
</dbReference>
<name>A0A7R8H1C6_LEPSM</name>
<keyword evidence="2 5" id="KW-0812">Transmembrane</keyword>
<evidence type="ECO:0000256" key="4">
    <source>
        <dbReference type="ARBA" id="ARBA00023136"/>
    </source>
</evidence>
<evidence type="ECO:0000256" key="1">
    <source>
        <dbReference type="ARBA" id="ARBA00004141"/>
    </source>
</evidence>
<evidence type="ECO:0000313" key="8">
    <source>
        <dbReference type="Proteomes" id="UP000675881"/>
    </source>
</evidence>
<protein>
    <recommendedName>
        <fullName evidence="5">Palmitoyltransferase</fullName>
        <ecNumber evidence="5">2.3.1.225</ecNumber>
    </recommendedName>
</protein>
<accession>A0A7R8H1C6</accession>
<keyword evidence="8" id="KW-1185">Reference proteome</keyword>
<dbReference type="EMBL" id="HG994589">
    <property type="protein sequence ID" value="CAF2791862.1"/>
    <property type="molecule type" value="Genomic_DNA"/>
</dbReference>
<organism evidence="7 8">
    <name type="scientific">Lepeophtheirus salmonis</name>
    <name type="common">Salmon louse</name>
    <name type="synonym">Caligus salmonis</name>
    <dbReference type="NCBI Taxonomy" id="72036"/>
    <lineage>
        <taxon>Eukaryota</taxon>
        <taxon>Metazoa</taxon>
        <taxon>Ecdysozoa</taxon>
        <taxon>Arthropoda</taxon>
        <taxon>Crustacea</taxon>
        <taxon>Multicrustacea</taxon>
        <taxon>Hexanauplia</taxon>
        <taxon>Copepoda</taxon>
        <taxon>Siphonostomatoida</taxon>
        <taxon>Caligidae</taxon>
        <taxon>Lepeophtheirus</taxon>
    </lineage>
</organism>
<dbReference type="Pfam" id="PF01529">
    <property type="entry name" value="DHHC"/>
    <property type="match status" value="1"/>
</dbReference>
<sequence>MSPPPKGTCARILWALKWIPVMFIMGIVVWSYFAYVFHLVFLTVQEPPLQVIFFVLYHIFLFLFVTSYWKTVLTHGGSVPPAFKLSAEELDNIEAGDPKMLLEDLAAKKDLPLIMRSMNGEIRICMDCRSIKPDRAHHCSVCGICVLKMDHHCPWVNNCVAFFNYKFFILFLGYALLYCLYVAMTSFRYFLLFWNSESPAHGKFHVLFLFFVSSMFSVSLCFLFIYHCYLISRNLTTLEAFRAPIFHSGVPDRKGFHLGSSANFQEIFGDRMWTWFAPIFSSLGDGLHFPIRGQLYGDEELGVHSTSIGMSRNGGRHLHRGQMGRRGEDFDHINMSLSGKVCVVTGASRGIGRGIAVQTADEIKSRGGNPIMIQMDHSNDEEILGLFNRIRHEQKGKLDLLVNNAFGGVKMIIENFGKNFWEALSPVQMWDKINGVGLRDHYICTSYASRIMQSNRSGLIVNVSSGGGIKYVLNVPYGVGKAASDRMVADCAHELKKCNVAMVSLWPGAVKTEEMTKYIILELQQDSNQCMLTAMNPPNSQEWLLAREYKFTDIDGKISGDLFSLKNTLIGSGHTWIAAIVPASVPIPNFLLHLGQVPLLELNKDEKPHTVPKELLVDNNEIETILDPGPKTIAKTKDISQSHQGFCNIAFKERDVNAASRFLKRIQFLSRNSELLLE</sequence>
<keyword evidence="3 5" id="KW-1133">Transmembrane helix</keyword>
<dbReference type="InterPro" id="IPR036291">
    <property type="entry name" value="NAD(P)-bd_dom_sf"/>
</dbReference>
<feature type="transmembrane region" description="Helical" evidence="5">
    <location>
        <begin position="49"/>
        <end position="69"/>
    </location>
</feature>
<feature type="transmembrane region" description="Helical" evidence="5">
    <location>
        <begin position="204"/>
        <end position="226"/>
    </location>
</feature>
<keyword evidence="5 7" id="KW-0012">Acyltransferase</keyword>
<dbReference type="SUPFAM" id="SSF51735">
    <property type="entry name" value="NAD(P)-binding Rossmann-fold domains"/>
    <property type="match status" value="1"/>
</dbReference>
<keyword evidence="4 5" id="KW-0472">Membrane</keyword>
<proteinExistence type="inferred from homology"/>